<gene>
    <name evidence="1" type="ORF">CSUI_002085</name>
</gene>
<feature type="non-terminal residue" evidence="1">
    <location>
        <position position="1"/>
    </location>
</feature>
<sequence length="31" mass="3300">ADTGVQKDAGDRLCEMPTACSFSLVLIQSRS</sequence>
<dbReference type="Proteomes" id="UP000221165">
    <property type="component" value="Unassembled WGS sequence"/>
</dbReference>
<proteinExistence type="predicted"/>
<dbReference type="EMBL" id="MIGC01000873">
    <property type="protein sequence ID" value="PHJ24066.1"/>
    <property type="molecule type" value="Genomic_DNA"/>
</dbReference>
<dbReference type="GeneID" id="94425498"/>
<protein>
    <submittedName>
        <fullName evidence="1">Uncharacterized protein</fullName>
    </submittedName>
</protein>
<dbReference type="RefSeq" id="XP_067925740.1">
    <property type="nucleotide sequence ID" value="XM_068062287.1"/>
</dbReference>
<comment type="caution">
    <text evidence="1">The sequence shown here is derived from an EMBL/GenBank/DDBJ whole genome shotgun (WGS) entry which is preliminary data.</text>
</comment>
<reference evidence="1 2" key="1">
    <citation type="journal article" date="2017" name="Int. J. Parasitol.">
        <title>The genome of the protozoan parasite Cystoisospora suis and a reverse vaccinology approach to identify vaccine candidates.</title>
        <authorList>
            <person name="Palmieri N."/>
            <person name="Shrestha A."/>
            <person name="Ruttkowski B."/>
            <person name="Beck T."/>
            <person name="Vogl C."/>
            <person name="Tomley F."/>
            <person name="Blake D.P."/>
            <person name="Joachim A."/>
        </authorList>
    </citation>
    <scope>NUCLEOTIDE SEQUENCE [LARGE SCALE GENOMIC DNA]</scope>
    <source>
        <strain evidence="1 2">Wien I</strain>
    </source>
</reference>
<accession>A0A2C6LAR1</accession>
<name>A0A2C6LAR1_9APIC</name>
<evidence type="ECO:0000313" key="2">
    <source>
        <dbReference type="Proteomes" id="UP000221165"/>
    </source>
</evidence>
<evidence type="ECO:0000313" key="1">
    <source>
        <dbReference type="EMBL" id="PHJ24066.1"/>
    </source>
</evidence>
<organism evidence="1 2">
    <name type="scientific">Cystoisospora suis</name>
    <dbReference type="NCBI Taxonomy" id="483139"/>
    <lineage>
        <taxon>Eukaryota</taxon>
        <taxon>Sar</taxon>
        <taxon>Alveolata</taxon>
        <taxon>Apicomplexa</taxon>
        <taxon>Conoidasida</taxon>
        <taxon>Coccidia</taxon>
        <taxon>Eucoccidiorida</taxon>
        <taxon>Eimeriorina</taxon>
        <taxon>Sarcocystidae</taxon>
        <taxon>Cystoisospora</taxon>
    </lineage>
</organism>
<dbReference type="VEuPathDB" id="ToxoDB:CSUI_002085"/>
<dbReference type="AlphaFoldDB" id="A0A2C6LAR1"/>
<keyword evidence="2" id="KW-1185">Reference proteome</keyword>